<keyword evidence="3" id="KW-1185">Reference proteome</keyword>
<dbReference type="AlphaFoldDB" id="A0AAU9FT67"/>
<sequence length="360" mass="40498">METNREQPTDDASRGMPNAGSELGSDCSLHTSDSLITLKEGEQLGLELTTDAIHLDLMVEKGLIDYDSLDKPADEDDLDFDDYQHRLTVEAAVSGHIEELVQEMRSEFMKKTLSKVKHLKSAFMKKGLKCGYKMLKSESEAELQEDIEEKEAEEHNPKEEFGSKKEAEELLPEEQNPKGEFDSKEAEINQLVVQINEFTSNMEQSPPDSADWQQFRGSLSKVCQIYQPAKEVPDPESQFSELIPDQPLHSLKGRAAQLRHKISGVEGKMVSLDQRFGQFCDQLDSSRIDKERTERDMAILRCMQERIGRRLTQMEADLQQSHEHLLNKTKTVLEELKCSEGDGGGGDGVGELLSSSDYGA</sequence>
<proteinExistence type="predicted"/>
<feature type="region of interest" description="Disordered" evidence="1">
    <location>
        <begin position="1"/>
        <end position="27"/>
    </location>
</feature>
<feature type="region of interest" description="Disordered" evidence="1">
    <location>
        <begin position="337"/>
        <end position="360"/>
    </location>
</feature>
<feature type="compositionally biased region" description="Basic and acidic residues" evidence="1">
    <location>
        <begin position="152"/>
        <end position="168"/>
    </location>
</feature>
<name>A0AAU9FT67_DROMD</name>
<organism evidence="2 3">
    <name type="scientific">Drosophila madeirensis</name>
    <name type="common">Fruit fly</name>
    <dbReference type="NCBI Taxonomy" id="30013"/>
    <lineage>
        <taxon>Eukaryota</taxon>
        <taxon>Metazoa</taxon>
        <taxon>Ecdysozoa</taxon>
        <taxon>Arthropoda</taxon>
        <taxon>Hexapoda</taxon>
        <taxon>Insecta</taxon>
        <taxon>Pterygota</taxon>
        <taxon>Neoptera</taxon>
        <taxon>Endopterygota</taxon>
        <taxon>Diptera</taxon>
        <taxon>Brachycera</taxon>
        <taxon>Muscomorpha</taxon>
        <taxon>Ephydroidea</taxon>
        <taxon>Drosophilidae</taxon>
        <taxon>Drosophila</taxon>
        <taxon>Sophophora</taxon>
    </lineage>
</organism>
<reference evidence="2 3" key="1">
    <citation type="submission" date="2024-02" db="EMBL/GenBank/DDBJ databases">
        <title>A chromosome-level genome assembly of Drosophila madeirensis, a fruit fly species endemic to Madeira island.</title>
        <authorList>
            <person name="Tomihara K."/>
            <person name="Llopart A."/>
            <person name="Yamamoto D."/>
        </authorList>
    </citation>
    <scope>NUCLEOTIDE SEQUENCE [LARGE SCALE GENOMIC DNA]</scope>
    <source>
        <strain evidence="2 3">RF1</strain>
    </source>
</reference>
<protein>
    <submittedName>
        <fullName evidence="2">Uncharacterized protein</fullName>
    </submittedName>
</protein>
<feature type="compositionally biased region" description="Low complexity" evidence="1">
    <location>
        <begin position="350"/>
        <end position="360"/>
    </location>
</feature>
<gene>
    <name evidence="2" type="ORF">DMAD_06837</name>
</gene>
<evidence type="ECO:0000313" key="3">
    <source>
        <dbReference type="Proteomes" id="UP001500889"/>
    </source>
</evidence>
<dbReference type="Proteomes" id="UP001500889">
    <property type="component" value="Chromosome J"/>
</dbReference>
<feature type="compositionally biased region" description="Basic and acidic residues" evidence="1">
    <location>
        <begin position="1"/>
        <end position="13"/>
    </location>
</feature>
<feature type="region of interest" description="Disordered" evidence="1">
    <location>
        <begin position="143"/>
        <end position="179"/>
    </location>
</feature>
<evidence type="ECO:0000256" key="1">
    <source>
        <dbReference type="SAM" id="MobiDB-lite"/>
    </source>
</evidence>
<dbReference type="EMBL" id="AP029265">
    <property type="protein sequence ID" value="BFF98770.1"/>
    <property type="molecule type" value="Genomic_DNA"/>
</dbReference>
<accession>A0AAU9FT67</accession>
<evidence type="ECO:0000313" key="2">
    <source>
        <dbReference type="EMBL" id="BFF98770.1"/>
    </source>
</evidence>